<feature type="compositionally biased region" description="Polar residues" evidence="8">
    <location>
        <begin position="225"/>
        <end position="234"/>
    </location>
</feature>
<dbReference type="Proteomes" id="UP001321473">
    <property type="component" value="Unassembled WGS sequence"/>
</dbReference>
<evidence type="ECO:0000313" key="11">
    <source>
        <dbReference type="Proteomes" id="UP001321473"/>
    </source>
</evidence>
<evidence type="ECO:0000256" key="3">
    <source>
        <dbReference type="ARBA" id="ARBA00022723"/>
    </source>
</evidence>
<evidence type="ECO:0000256" key="1">
    <source>
        <dbReference type="ARBA" id="ARBA00001946"/>
    </source>
</evidence>
<feature type="compositionally biased region" description="Polar residues" evidence="8">
    <location>
        <begin position="252"/>
        <end position="267"/>
    </location>
</feature>
<comment type="caution">
    <text evidence="10">The sequence shown here is derived from an EMBL/GenBank/DDBJ whole genome shotgun (WGS) entry which is preliminary data.</text>
</comment>
<keyword evidence="11" id="KW-1185">Reference proteome</keyword>
<dbReference type="GO" id="GO:0008296">
    <property type="term" value="F:3'-5'-DNA exonuclease activity"/>
    <property type="evidence" value="ECO:0007669"/>
    <property type="project" value="TreeGrafter"/>
</dbReference>
<evidence type="ECO:0000256" key="2">
    <source>
        <dbReference type="ARBA" id="ARBA00022722"/>
    </source>
</evidence>
<dbReference type="EMBL" id="JARKHS020017039">
    <property type="protein sequence ID" value="KAK8773339.1"/>
    <property type="molecule type" value="Genomic_DNA"/>
</dbReference>
<keyword evidence="2" id="KW-0540">Nuclease</keyword>
<dbReference type="GO" id="GO:0046872">
    <property type="term" value="F:metal ion binding"/>
    <property type="evidence" value="ECO:0007669"/>
    <property type="project" value="UniProtKB-KW"/>
</dbReference>
<dbReference type="InterPro" id="IPR012337">
    <property type="entry name" value="RNaseH-like_sf"/>
</dbReference>
<dbReference type="PANTHER" id="PTHR13058:SF19">
    <property type="entry name" value="LD40940P"/>
    <property type="match status" value="1"/>
</dbReference>
<evidence type="ECO:0000313" key="10">
    <source>
        <dbReference type="EMBL" id="KAK8773339.1"/>
    </source>
</evidence>
<dbReference type="AlphaFoldDB" id="A0AAQ4EEX5"/>
<dbReference type="Gene3D" id="3.30.420.10">
    <property type="entry name" value="Ribonuclease H-like superfamily/Ribonuclease H"/>
    <property type="match status" value="2"/>
</dbReference>
<dbReference type="GO" id="GO:0006308">
    <property type="term" value="P:DNA catabolic process"/>
    <property type="evidence" value="ECO:0007669"/>
    <property type="project" value="TreeGrafter"/>
</dbReference>
<accession>A0AAQ4EEX5</accession>
<keyword evidence="4" id="KW-0378">Hydrolase</keyword>
<feature type="region of interest" description="Disordered" evidence="8">
    <location>
        <begin position="183"/>
        <end position="267"/>
    </location>
</feature>
<evidence type="ECO:0000259" key="9">
    <source>
        <dbReference type="SMART" id="SM00479"/>
    </source>
</evidence>
<name>A0AAQ4EEX5_AMBAM</name>
<dbReference type="GO" id="GO:0003676">
    <property type="term" value="F:nucleic acid binding"/>
    <property type="evidence" value="ECO:0007669"/>
    <property type="project" value="InterPro"/>
</dbReference>
<evidence type="ECO:0000256" key="8">
    <source>
        <dbReference type="SAM" id="MobiDB-lite"/>
    </source>
</evidence>
<protein>
    <recommendedName>
        <fullName evidence="9">Exonuclease domain-containing protein</fullName>
    </recommendedName>
</protein>
<dbReference type="InterPro" id="IPR036397">
    <property type="entry name" value="RNaseH_sf"/>
</dbReference>
<evidence type="ECO:0000256" key="4">
    <source>
        <dbReference type="ARBA" id="ARBA00022801"/>
    </source>
</evidence>
<dbReference type="GO" id="GO:0005737">
    <property type="term" value="C:cytoplasm"/>
    <property type="evidence" value="ECO:0007669"/>
    <property type="project" value="TreeGrafter"/>
</dbReference>
<gene>
    <name evidence="10" type="ORF">V5799_012127</name>
</gene>
<reference evidence="10 11" key="1">
    <citation type="journal article" date="2023" name="Arcadia Sci">
        <title>De novo assembly of a long-read Amblyomma americanum tick genome.</title>
        <authorList>
            <person name="Chou S."/>
            <person name="Poskanzer K.E."/>
            <person name="Rollins M."/>
            <person name="Thuy-Boun P.S."/>
        </authorList>
    </citation>
    <scope>NUCLEOTIDE SEQUENCE [LARGE SCALE GENOMIC DNA]</scope>
    <source>
        <strain evidence="10">F_SG_1</strain>
        <tissue evidence="10">Salivary glands</tissue>
    </source>
</reference>
<evidence type="ECO:0000256" key="5">
    <source>
        <dbReference type="ARBA" id="ARBA00022839"/>
    </source>
</evidence>
<evidence type="ECO:0000256" key="7">
    <source>
        <dbReference type="ARBA" id="ARBA00025769"/>
    </source>
</evidence>
<dbReference type="InterPro" id="IPR013520">
    <property type="entry name" value="Ribonucl_H"/>
</dbReference>
<keyword evidence="6" id="KW-0460">Magnesium</keyword>
<sequence length="364" mass="40473">MDRLPGQRQIETLVFLDLESTGLPDTMPRQKVNVIELSLIAVARKHLQLPLRCVHKLTYCVQPRNAVTCQAAHITGLDNWELELCPLFREVADMIEKFLYTLQPPICLVAHNGDKFDFPLLRAELKHASPGIDLMSFFCCDSLPAFREILGNAADSREVNELTALHELDQEFWQAFDASMSDEEEQLSRPVIRPVNSTPQRRPPGFQGNRSAPPPPKKTRPESGMTGSHSQLQHPSVAKKELFPSDVGPATASGSAQHSSRTKANGNNGVSHMLLECESVLALPRSVIAPPSFTGGSKSVNDKRNIRFKLASVYERVMGTEMPVAHEAEADCRALAEICARLGRPFLEYVDAKHRMFDSVAPMW</sequence>
<dbReference type="SUPFAM" id="SSF53098">
    <property type="entry name" value="Ribonuclease H-like"/>
    <property type="match status" value="1"/>
</dbReference>
<organism evidence="10 11">
    <name type="scientific">Amblyomma americanum</name>
    <name type="common">Lone star tick</name>
    <dbReference type="NCBI Taxonomy" id="6943"/>
    <lineage>
        <taxon>Eukaryota</taxon>
        <taxon>Metazoa</taxon>
        <taxon>Ecdysozoa</taxon>
        <taxon>Arthropoda</taxon>
        <taxon>Chelicerata</taxon>
        <taxon>Arachnida</taxon>
        <taxon>Acari</taxon>
        <taxon>Parasitiformes</taxon>
        <taxon>Ixodida</taxon>
        <taxon>Ixodoidea</taxon>
        <taxon>Ixodidae</taxon>
        <taxon>Amblyomminae</taxon>
        <taxon>Amblyomma</taxon>
    </lineage>
</organism>
<feature type="domain" description="Exonuclease" evidence="9">
    <location>
        <begin position="12"/>
        <end position="348"/>
    </location>
</feature>
<dbReference type="InterPro" id="IPR040393">
    <property type="entry name" value="TREX1/2"/>
</dbReference>
<evidence type="ECO:0000256" key="6">
    <source>
        <dbReference type="ARBA" id="ARBA00022842"/>
    </source>
</evidence>
<dbReference type="SMART" id="SM00479">
    <property type="entry name" value="EXOIII"/>
    <property type="match status" value="1"/>
</dbReference>
<keyword evidence="5" id="KW-0269">Exonuclease</keyword>
<dbReference type="PANTHER" id="PTHR13058">
    <property type="entry name" value="THREE PRIME REPAIR EXONUCLEASE 1, 2"/>
    <property type="match status" value="1"/>
</dbReference>
<comment type="cofactor">
    <cofactor evidence="1">
        <name>Mg(2+)</name>
        <dbReference type="ChEBI" id="CHEBI:18420"/>
    </cofactor>
</comment>
<comment type="similarity">
    <text evidence="7">Belongs to the exonuclease superfamily. TREX family.</text>
</comment>
<proteinExistence type="inferred from homology"/>
<keyword evidence="3" id="KW-0479">Metal-binding</keyword>